<organism evidence="1 2">
    <name type="scientific">Solimonas fluminis</name>
    <dbReference type="NCBI Taxonomy" id="2086571"/>
    <lineage>
        <taxon>Bacteria</taxon>
        <taxon>Pseudomonadati</taxon>
        <taxon>Pseudomonadota</taxon>
        <taxon>Gammaproteobacteria</taxon>
        <taxon>Nevskiales</taxon>
        <taxon>Nevskiaceae</taxon>
        <taxon>Solimonas</taxon>
    </lineage>
</organism>
<evidence type="ECO:0000313" key="1">
    <source>
        <dbReference type="EMBL" id="PPE73433.1"/>
    </source>
</evidence>
<dbReference type="AlphaFoldDB" id="A0A2S5TEM2"/>
<dbReference type="EMBL" id="PSNW01000007">
    <property type="protein sequence ID" value="PPE73433.1"/>
    <property type="molecule type" value="Genomic_DNA"/>
</dbReference>
<dbReference type="PANTHER" id="PTHR17985">
    <property type="entry name" value="SER/THR-RICH PROTEIN T10 IN DGCR REGION"/>
    <property type="match status" value="1"/>
</dbReference>
<dbReference type="InterPro" id="IPR008551">
    <property type="entry name" value="TANGO2"/>
</dbReference>
<evidence type="ECO:0000313" key="2">
    <source>
        <dbReference type="Proteomes" id="UP000238220"/>
    </source>
</evidence>
<gene>
    <name evidence="1" type="ORF">C3942_14300</name>
</gene>
<evidence type="ECO:0008006" key="3">
    <source>
        <dbReference type="Google" id="ProtNLM"/>
    </source>
</evidence>
<name>A0A2S5TEM2_9GAMM</name>
<dbReference type="Pfam" id="PF05742">
    <property type="entry name" value="TANGO2"/>
    <property type="match status" value="1"/>
</dbReference>
<dbReference type="RefSeq" id="WP_104231029.1">
    <property type="nucleotide sequence ID" value="NZ_PSNW01000007.1"/>
</dbReference>
<sequence length="255" mass="27887">MCLIALAWQSHPRYPLVLAANRDEFHHRPTAAAAFWPDAPGVFGGRDLSQHGSWLAASRDGRIAAVTNVRRMIPPNPHAPSRGVLVSDFVGGRLSCADYAAQLAGGAALFSGFNLLLIDRDSALYVTNQPSYRVEVLRPGVHGLSNATLDTPWPKLRRVRDGLSTWVARDRTDSDALFELLGDRRVADDAELPDTGVGLEMERFLSPPFIRDASYGTRSSSLLICEDGQLSFRERRYGADGQPSGETLERFALAA</sequence>
<accession>A0A2S5TEM2</accession>
<dbReference type="OrthoDB" id="4380123at2"/>
<protein>
    <recommendedName>
        <fullName evidence="3">NRDE family protein</fullName>
    </recommendedName>
</protein>
<dbReference type="PANTHER" id="PTHR17985:SF8">
    <property type="entry name" value="TRANSPORT AND GOLGI ORGANIZATION PROTEIN 2 HOMOLOG"/>
    <property type="match status" value="1"/>
</dbReference>
<keyword evidence="2" id="KW-1185">Reference proteome</keyword>
<reference evidence="1 2" key="1">
    <citation type="submission" date="2018-02" db="EMBL/GenBank/DDBJ databases">
        <title>Genome sequencing of Solimonas sp. HR-BB.</title>
        <authorList>
            <person name="Lee Y."/>
            <person name="Jeon C.O."/>
        </authorList>
    </citation>
    <scope>NUCLEOTIDE SEQUENCE [LARGE SCALE GENOMIC DNA]</scope>
    <source>
        <strain evidence="1 2">HR-BB</strain>
    </source>
</reference>
<comment type="caution">
    <text evidence="1">The sequence shown here is derived from an EMBL/GenBank/DDBJ whole genome shotgun (WGS) entry which is preliminary data.</text>
</comment>
<proteinExistence type="predicted"/>
<dbReference type="Proteomes" id="UP000238220">
    <property type="component" value="Unassembled WGS sequence"/>
</dbReference>